<accession>A0A0D2BCK1</accession>
<proteinExistence type="predicted"/>
<sequence>MADTITIPSPRVFLTGSPIESHSPPKPAPSQKPKQTRKRNPAAAKPKTASDKPGDAAAASGVDKKKQTKSRNGCVTCKAKRLKCDETKPTCQQCARRNVECGGYRKDYKWRPFGETSFVTTTTYSKPQAASKPKKDAGTEATHHERSEQSESPREEQTVVVRTVQRVRPTAVQGPELKIAQRSSEPVQATEQIITSPSEDLDLDLAPGVFEFEDNLSLQDLQDAGNIELALDSDGMLQQPVTSLPAMTSGQSSLSLSLSDPSDPLVALDDPMNLEPNMLLGTSSSTASITPLSVQDTQFFLEGDEDIEEVVRTNYPKVENVTWDMVPMLPESYNSSVSSVSPGSMFSMSDMFSIPPSIDMAINSPETMTLRFDKQTCGILSVKDGPSENPWRTMIWPLARDSPALYHAIASMTSFHTSKYQPELRLQGIEHMRSSIEALASGIENMQFDTAIATTLALAFAESWDQHTSTGINHIRGAKVLVNQARNWHGRKAFSGPKLERLKFLTNAWVYMDVLARLTSNDDDESNDFDAVLSNPFVTGPFGEETNIDPLMGAASTLFPIIGRVANLVRKVRRIERNSPTIISQAMELKKMLQGWEPPVVDETIEDPSVEIEHSIQTAEAYRWATLLYLHQAVPEIPSESSAELGKKVMILLATVPLSSRTVIVHIFPLIAASCEAVDPEDRQWVHERWSSMAQRMKIGVIDRCVEVVNEVWSRRDTYELLPAKRPPGIRRSSTMDVDMTSGADPSFPWSDPFTNRKRRATNVAFDMLRDSTINRPRKASRCNSGPIDHEFTVRGRLHWLSVMKEWGWEVLLG</sequence>
<dbReference type="SMART" id="SM00066">
    <property type="entry name" value="GAL4"/>
    <property type="match status" value="1"/>
</dbReference>
<dbReference type="AlphaFoldDB" id="A0A0D2BCK1"/>
<reference evidence="5 6" key="1">
    <citation type="submission" date="2015-01" db="EMBL/GenBank/DDBJ databases">
        <title>The Genome Sequence of Ochroconis gallopava CBS43764.</title>
        <authorList>
            <consortium name="The Broad Institute Genomics Platform"/>
            <person name="Cuomo C."/>
            <person name="de Hoog S."/>
            <person name="Gorbushina A."/>
            <person name="Stielow B."/>
            <person name="Teixiera M."/>
            <person name="Abouelleil A."/>
            <person name="Chapman S.B."/>
            <person name="Priest M."/>
            <person name="Young S.K."/>
            <person name="Wortman J."/>
            <person name="Nusbaum C."/>
            <person name="Birren B."/>
        </authorList>
    </citation>
    <scope>NUCLEOTIDE SEQUENCE [LARGE SCALE GENOMIC DNA]</scope>
    <source>
        <strain evidence="5 6">CBS 43764</strain>
    </source>
</reference>
<evidence type="ECO:0000256" key="1">
    <source>
        <dbReference type="ARBA" id="ARBA00004123"/>
    </source>
</evidence>
<dbReference type="SUPFAM" id="SSF57701">
    <property type="entry name" value="Zn2/Cys6 DNA-binding domain"/>
    <property type="match status" value="1"/>
</dbReference>
<feature type="region of interest" description="Disordered" evidence="3">
    <location>
        <begin position="123"/>
        <end position="159"/>
    </location>
</feature>
<dbReference type="RefSeq" id="XP_016218973.1">
    <property type="nucleotide sequence ID" value="XM_016352716.1"/>
</dbReference>
<dbReference type="GO" id="GO:0000981">
    <property type="term" value="F:DNA-binding transcription factor activity, RNA polymerase II-specific"/>
    <property type="evidence" value="ECO:0007669"/>
    <property type="project" value="InterPro"/>
</dbReference>
<dbReference type="GO" id="GO:0005634">
    <property type="term" value="C:nucleus"/>
    <property type="evidence" value="ECO:0007669"/>
    <property type="project" value="UniProtKB-SubCell"/>
</dbReference>
<evidence type="ECO:0000256" key="2">
    <source>
        <dbReference type="ARBA" id="ARBA00023242"/>
    </source>
</evidence>
<dbReference type="Pfam" id="PF00172">
    <property type="entry name" value="Zn_clus"/>
    <property type="match status" value="1"/>
</dbReference>
<dbReference type="PROSITE" id="PS00463">
    <property type="entry name" value="ZN2_CY6_FUNGAL_1"/>
    <property type="match status" value="1"/>
</dbReference>
<dbReference type="Gene3D" id="4.10.240.10">
    <property type="entry name" value="Zn(2)-C6 fungal-type DNA-binding domain"/>
    <property type="match status" value="1"/>
</dbReference>
<dbReference type="PANTHER" id="PTHR37534:SF47">
    <property type="entry name" value="ZN(2)-C6 FUNGAL-TYPE DOMAIN-CONTAINING PROTEIN"/>
    <property type="match status" value="1"/>
</dbReference>
<dbReference type="PROSITE" id="PS50048">
    <property type="entry name" value="ZN2_CY6_FUNGAL_2"/>
    <property type="match status" value="1"/>
</dbReference>
<dbReference type="STRING" id="253628.A0A0D2BCK1"/>
<dbReference type="InterPro" id="IPR021858">
    <property type="entry name" value="Fun_TF"/>
</dbReference>
<name>A0A0D2BCK1_9PEZI</name>
<gene>
    <name evidence="5" type="ORF">PV09_00049</name>
</gene>
<dbReference type="Proteomes" id="UP000053259">
    <property type="component" value="Unassembled WGS sequence"/>
</dbReference>
<feature type="region of interest" description="Disordered" evidence="3">
    <location>
        <begin position="1"/>
        <end position="74"/>
    </location>
</feature>
<dbReference type="GeneID" id="27308022"/>
<evidence type="ECO:0000256" key="3">
    <source>
        <dbReference type="SAM" id="MobiDB-lite"/>
    </source>
</evidence>
<dbReference type="InterPro" id="IPR001138">
    <property type="entry name" value="Zn2Cys6_DnaBD"/>
</dbReference>
<feature type="domain" description="Zn(2)-C6 fungal-type" evidence="4">
    <location>
        <begin position="73"/>
        <end position="101"/>
    </location>
</feature>
<comment type="subcellular location">
    <subcellularLocation>
        <location evidence="1">Nucleus</location>
    </subcellularLocation>
</comment>
<dbReference type="HOGENOM" id="CLU_011075_0_0_1"/>
<dbReference type="GO" id="GO:0045944">
    <property type="term" value="P:positive regulation of transcription by RNA polymerase II"/>
    <property type="evidence" value="ECO:0007669"/>
    <property type="project" value="TreeGrafter"/>
</dbReference>
<feature type="compositionally biased region" description="Basic and acidic residues" evidence="3">
    <location>
        <begin position="133"/>
        <end position="157"/>
    </location>
</feature>
<dbReference type="VEuPathDB" id="FungiDB:PV09_00049"/>
<dbReference type="OrthoDB" id="3886144at2759"/>
<evidence type="ECO:0000313" key="6">
    <source>
        <dbReference type="Proteomes" id="UP000053259"/>
    </source>
</evidence>
<dbReference type="GO" id="GO:0008270">
    <property type="term" value="F:zinc ion binding"/>
    <property type="evidence" value="ECO:0007669"/>
    <property type="project" value="InterPro"/>
</dbReference>
<evidence type="ECO:0000259" key="4">
    <source>
        <dbReference type="PROSITE" id="PS50048"/>
    </source>
</evidence>
<dbReference type="EMBL" id="KN847529">
    <property type="protein sequence ID" value="KIW09104.1"/>
    <property type="molecule type" value="Genomic_DNA"/>
</dbReference>
<dbReference type="InterPro" id="IPR036864">
    <property type="entry name" value="Zn2-C6_fun-type_DNA-bd_sf"/>
</dbReference>
<dbReference type="InParanoid" id="A0A0D2BCK1"/>
<dbReference type="GO" id="GO:0000976">
    <property type="term" value="F:transcription cis-regulatory region binding"/>
    <property type="evidence" value="ECO:0007669"/>
    <property type="project" value="TreeGrafter"/>
</dbReference>
<protein>
    <recommendedName>
        <fullName evidence="4">Zn(2)-C6 fungal-type domain-containing protein</fullName>
    </recommendedName>
</protein>
<keyword evidence="6" id="KW-1185">Reference proteome</keyword>
<evidence type="ECO:0000313" key="5">
    <source>
        <dbReference type="EMBL" id="KIW09104.1"/>
    </source>
</evidence>
<dbReference type="CDD" id="cd00067">
    <property type="entry name" value="GAL4"/>
    <property type="match status" value="1"/>
</dbReference>
<organism evidence="5 6">
    <name type="scientific">Verruconis gallopava</name>
    <dbReference type="NCBI Taxonomy" id="253628"/>
    <lineage>
        <taxon>Eukaryota</taxon>
        <taxon>Fungi</taxon>
        <taxon>Dikarya</taxon>
        <taxon>Ascomycota</taxon>
        <taxon>Pezizomycotina</taxon>
        <taxon>Dothideomycetes</taxon>
        <taxon>Pleosporomycetidae</taxon>
        <taxon>Venturiales</taxon>
        <taxon>Sympoventuriaceae</taxon>
        <taxon>Verruconis</taxon>
    </lineage>
</organism>
<dbReference type="PANTHER" id="PTHR37534">
    <property type="entry name" value="TRANSCRIPTIONAL ACTIVATOR PROTEIN UGA3"/>
    <property type="match status" value="1"/>
</dbReference>
<dbReference type="Pfam" id="PF11951">
    <property type="entry name" value="Fungal_trans_2"/>
    <property type="match status" value="1"/>
</dbReference>
<keyword evidence="2" id="KW-0539">Nucleus</keyword>